<gene>
    <name evidence="2" type="ORF">HNQ64_003698</name>
</gene>
<organism evidence="2 3">
    <name type="scientific">Prosthecobacter dejongeii</name>
    <dbReference type="NCBI Taxonomy" id="48465"/>
    <lineage>
        <taxon>Bacteria</taxon>
        <taxon>Pseudomonadati</taxon>
        <taxon>Verrucomicrobiota</taxon>
        <taxon>Verrucomicrobiia</taxon>
        <taxon>Verrucomicrobiales</taxon>
        <taxon>Verrucomicrobiaceae</taxon>
        <taxon>Prosthecobacter</taxon>
    </lineage>
</organism>
<keyword evidence="1" id="KW-0732">Signal</keyword>
<proteinExistence type="predicted"/>
<dbReference type="Proteomes" id="UP000534294">
    <property type="component" value="Unassembled WGS sequence"/>
</dbReference>
<dbReference type="EMBL" id="JACHIF010000008">
    <property type="protein sequence ID" value="MBB5039426.1"/>
    <property type="molecule type" value="Genomic_DNA"/>
</dbReference>
<evidence type="ECO:0000313" key="3">
    <source>
        <dbReference type="Proteomes" id="UP000534294"/>
    </source>
</evidence>
<keyword evidence="3" id="KW-1185">Reference proteome</keyword>
<feature type="chain" id="PRO_5031133185" evidence="1">
    <location>
        <begin position="21"/>
        <end position="309"/>
    </location>
</feature>
<comment type="caution">
    <text evidence="2">The sequence shown here is derived from an EMBL/GenBank/DDBJ whole genome shotgun (WGS) entry which is preliminary data.</text>
</comment>
<dbReference type="RefSeq" id="WP_184211190.1">
    <property type="nucleotide sequence ID" value="NZ_JACHIF010000008.1"/>
</dbReference>
<accession>A0A7W8DS23</accession>
<evidence type="ECO:0000256" key="1">
    <source>
        <dbReference type="SAM" id="SignalP"/>
    </source>
</evidence>
<sequence>MSFRGCFFVAAFLWPVLAGAAADETSPFKTPQTAVSPNGQYRLTLTHSEQGPSPWDKEVSSISGTFRLESRANQAADFLSQLPENVFLEKVDLEEAVLLSGENVANQKGSKWTDTSDLTVTIHTHEVGKSLQQLRRLKLVVTLAKITEWKYLEFKGIQKAGDAPLKCGPFELVVSEVQPQHLVLSAAAFSEHALEHEIYRQQMPLLFLTHRYALENLKITDAADQRLSLSSGTFSGGGGSGRYAVLRGTALSFTASGKAGDQSPASLFEAVEDIHYPVTLGLKLPLKYESERVTFEFQDLPFPNSKPLK</sequence>
<protein>
    <submittedName>
        <fullName evidence="2">Uncharacterized protein</fullName>
    </submittedName>
</protein>
<feature type="signal peptide" evidence="1">
    <location>
        <begin position="1"/>
        <end position="20"/>
    </location>
</feature>
<name>A0A7W8DS23_9BACT</name>
<dbReference type="AlphaFoldDB" id="A0A7W8DS23"/>
<evidence type="ECO:0000313" key="2">
    <source>
        <dbReference type="EMBL" id="MBB5039426.1"/>
    </source>
</evidence>
<reference evidence="2 3" key="1">
    <citation type="submission" date="2020-08" db="EMBL/GenBank/DDBJ databases">
        <title>Genomic Encyclopedia of Type Strains, Phase IV (KMG-IV): sequencing the most valuable type-strain genomes for metagenomic binning, comparative biology and taxonomic classification.</title>
        <authorList>
            <person name="Goeker M."/>
        </authorList>
    </citation>
    <scope>NUCLEOTIDE SEQUENCE [LARGE SCALE GENOMIC DNA]</scope>
    <source>
        <strain evidence="2 3">DSM 12251</strain>
    </source>
</reference>